<dbReference type="KEGG" id="tva:4771635"/>
<dbReference type="FunFam" id="3.40.50.720:FF:000010">
    <property type="entry name" value="Malate dehydrogenase"/>
    <property type="match status" value="1"/>
</dbReference>
<dbReference type="FunCoup" id="A2E124">
    <property type="interactions" value="698"/>
</dbReference>
<organism evidence="10 11">
    <name type="scientific">Trichomonas vaginalis (strain ATCC PRA-98 / G3)</name>
    <dbReference type="NCBI Taxonomy" id="412133"/>
    <lineage>
        <taxon>Eukaryota</taxon>
        <taxon>Metamonada</taxon>
        <taxon>Parabasalia</taxon>
        <taxon>Trichomonadida</taxon>
        <taxon>Trichomonadidae</taxon>
        <taxon>Trichomonas</taxon>
    </lineage>
</organism>
<dbReference type="Pfam" id="PF00056">
    <property type="entry name" value="Ldh_1_N"/>
    <property type="match status" value="1"/>
</dbReference>
<name>A2E124_TRIV3</name>
<dbReference type="InParanoid" id="A2E124"/>
<dbReference type="STRING" id="5722.A2E124"/>
<evidence type="ECO:0000259" key="9">
    <source>
        <dbReference type="Pfam" id="PF02866"/>
    </source>
</evidence>
<evidence type="ECO:0000256" key="5">
    <source>
        <dbReference type="PIRSR" id="PIRSR000102-3"/>
    </source>
</evidence>
<keyword evidence="3 6" id="KW-0560">Oxidoreductase</keyword>
<dbReference type="EMBL" id="DS113282">
    <property type="protein sequence ID" value="EAY13656.1"/>
    <property type="molecule type" value="Genomic_DNA"/>
</dbReference>
<dbReference type="NCBIfam" id="TIGR01759">
    <property type="entry name" value="MalateDH-SF1"/>
    <property type="match status" value="1"/>
</dbReference>
<dbReference type="Pfam" id="PF02866">
    <property type="entry name" value="Ldh_1_C"/>
    <property type="match status" value="1"/>
</dbReference>
<evidence type="ECO:0000256" key="7">
    <source>
        <dbReference type="RuleBase" id="RU003405"/>
    </source>
</evidence>
<reference evidence="10" key="2">
    <citation type="journal article" date="2007" name="Science">
        <title>Draft genome sequence of the sexually transmitted pathogen Trichomonas vaginalis.</title>
        <authorList>
            <person name="Carlton J.M."/>
            <person name="Hirt R.P."/>
            <person name="Silva J.C."/>
            <person name="Delcher A.L."/>
            <person name="Schatz M."/>
            <person name="Zhao Q."/>
            <person name="Wortman J.R."/>
            <person name="Bidwell S.L."/>
            <person name="Alsmark U.C.M."/>
            <person name="Besteiro S."/>
            <person name="Sicheritz-Ponten T."/>
            <person name="Noel C.J."/>
            <person name="Dacks J.B."/>
            <person name="Foster P.G."/>
            <person name="Simillion C."/>
            <person name="Van de Peer Y."/>
            <person name="Miranda-Saavedra D."/>
            <person name="Barton G.J."/>
            <person name="Westrop G.D."/>
            <person name="Mueller S."/>
            <person name="Dessi D."/>
            <person name="Fiori P.L."/>
            <person name="Ren Q."/>
            <person name="Paulsen I."/>
            <person name="Zhang H."/>
            <person name="Bastida-Corcuera F.D."/>
            <person name="Simoes-Barbosa A."/>
            <person name="Brown M.T."/>
            <person name="Hayes R.D."/>
            <person name="Mukherjee M."/>
            <person name="Okumura C.Y."/>
            <person name="Schneider R."/>
            <person name="Smith A.J."/>
            <person name="Vanacova S."/>
            <person name="Villalvazo M."/>
            <person name="Haas B.J."/>
            <person name="Pertea M."/>
            <person name="Feldblyum T.V."/>
            <person name="Utterback T.R."/>
            <person name="Shu C.L."/>
            <person name="Osoegawa K."/>
            <person name="de Jong P.J."/>
            <person name="Hrdy I."/>
            <person name="Horvathova L."/>
            <person name="Zubacova Z."/>
            <person name="Dolezal P."/>
            <person name="Malik S.B."/>
            <person name="Logsdon J.M. Jr."/>
            <person name="Henze K."/>
            <person name="Gupta A."/>
            <person name="Wang C.C."/>
            <person name="Dunne R.L."/>
            <person name="Upcroft J.A."/>
            <person name="Upcroft P."/>
            <person name="White O."/>
            <person name="Salzberg S.L."/>
            <person name="Tang P."/>
            <person name="Chiu C.-H."/>
            <person name="Lee Y.-S."/>
            <person name="Embley T.M."/>
            <person name="Coombs G.H."/>
            <person name="Mottram J.C."/>
            <person name="Tachezy J."/>
            <person name="Fraser-Liggett C.M."/>
            <person name="Johnson P.J."/>
        </authorList>
    </citation>
    <scope>NUCLEOTIDE SEQUENCE [LARGE SCALE GENOMIC DNA]</scope>
    <source>
        <strain evidence="10">G3</strain>
    </source>
</reference>
<proteinExistence type="inferred from homology"/>
<keyword evidence="11" id="KW-1185">Reference proteome</keyword>
<dbReference type="RefSeq" id="XP_001325879.1">
    <property type="nucleotide sequence ID" value="XM_001325844.1"/>
</dbReference>
<dbReference type="PROSITE" id="PS00068">
    <property type="entry name" value="MDH"/>
    <property type="match status" value="1"/>
</dbReference>
<feature type="domain" description="Lactate/malate dehydrogenase N-terminal" evidence="8">
    <location>
        <begin position="6"/>
        <end position="151"/>
    </location>
</feature>
<evidence type="ECO:0000313" key="10">
    <source>
        <dbReference type="EMBL" id="EAY13656.1"/>
    </source>
</evidence>
<keyword evidence="4 5" id="KW-0520">NAD</keyword>
<comment type="similarity">
    <text evidence="1">Belongs to the LDH/MDH superfamily. MDH type 2 family.</text>
</comment>
<evidence type="ECO:0000256" key="6">
    <source>
        <dbReference type="RuleBase" id="RU003369"/>
    </source>
</evidence>
<evidence type="ECO:0000259" key="8">
    <source>
        <dbReference type="Pfam" id="PF00056"/>
    </source>
</evidence>
<dbReference type="OrthoDB" id="4069699at2759"/>
<dbReference type="InterPro" id="IPR010945">
    <property type="entry name" value="Malate_DH_type2"/>
</dbReference>
<dbReference type="FunFam" id="3.90.110.10:FF:000002">
    <property type="entry name" value="Malate dehydrogenase"/>
    <property type="match status" value="1"/>
</dbReference>
<dbReference type="InterPro" id="IPR001252">
    <property type="entry name" value="Malate_DH_AS"/>
</dbReference>
<dbReference type="GO" id="GO:0006108">
    <property type="term" value="P:malate metabolic process"/>
    <property type="evidence" value="ECO:0000318"/>
    <property type="project" value="GO_Central"/>
</dbReference>
<dbReference type="CDD" id="cd00704">
    <property type="entry name" value="MDH"/>
    <property type="match status" value="1"/>
</dbReference>
<dbReference type="GO" id="GO:0006099">
    <property type="term" value="P:tricarboxylic acid cycle"/>
    <property type="evidence" value="ECO:0000318"/>
    <property type="project" value="GO_Central"/>
</dbReference>
<evidence type="ECO:0000313" key="11">
    <source>
        <dbReference type="Proteomes" id="UP000001542"/>
    </source>
</evidence>
<dbReference type="PIRSF" id="PIRSF000102">
    <property type="entry name" value="Lac_mal_DH"/>
    <property type="match status" value="1"/>
</dbReference>
<dbReference type="SMR" id="A2E124"/>
<dbReference type="PANTHER" id="PTHR23382">
    <property type="entry name" value="MALATE DEHYDROGENASE"/>
    <property type="match status" value="1"/>
</dbReference>
<evidence type="ECO:0000256" key="1">
    <source>
        <dbReference type="ARBA" id="ARBA00009613"/>
    </source>
</evidence>
<dbReference type="OMA" id="GMIGSNM"/>
<dbReference type="Gene3D" id="3.40.50.720">
    <property type="entry name" value="NAD(P)-binding Rossmann-like Domain"/>
    <property type="match status" value="1"/>
</dbReference>
<dbReference type="GO" id="GO:0030060">
    <property type="term" value="F:L-malate dehydrogenase (NAD+) activity"/>
    <property type="evidence" value="ECO:0000318"/>
    <property type="project" value="GO_Central"/>
</dbReference>
<dbReference type="InterPro" id="IPR015955">
    <property type="entry name" value="Lactate_DH/Glyco_Ohase_4_C"/>
</dbReference>
<evidence type="ECO:0000256" key="3">
    <source>
        <dbReference type="ARBA" id="ARBA00023002"/>
    </source>
</evidence>
<dbReference type="SUPFAM" id="SSF51735">
    <property type="entry name" value="NAD(P)-binding Rossmann-fold domains"/>
    <property type="match status" value="1"/>
</dbReference>
<dbReference type="VEuPathDB" id="TrichDB:TVAG_387970"/>
<comment type="catalytic activity">
    <reaction evidence="7">
        <text>(S)-malate + NAD(+) = oxaloacetate + NADH + H(+)</text>
        <dbReference type="Rhea" id="RHEA:21432"/>
        <dbReference type="ChEBI" id="CHEBI:15378"/>
        <dbReference type="ChEBI" id="CHEBI:15589"/>
        <dbReference type="ChEBI" id="CHEBI:16452"/>
        <dbReference type="ChEBI" id="CHEBI:57540"/>
        <dbReference type="ChEBI" id="CHEBI:57945"/>
        <dbReference type="EC" id="1.1.1.37"/>
    </reaction>
</comment>
<dbReference type="EC" id="1.1.1.37" evidence="2 7"/>
<dbReference type="InterPro" id="IPR022383">
    <property type="entry name" value="Lactate/malate_DH_C"/>
</dbReference>
<gene>
    <name evidence="10" type="ORF">TVAG_387970</name>
</gene>
<dbReference type="eggNOG" id="KOG1496">
    <property type="taxonomic scope" value="Eukaryota"/>
</dbReference>
<dbReference type="Gene3D" id="3.90.110.10">
    <property type="entry name" value="Lactate dehydrogenase/glycoside hydrolase, family 4, C-terminal"/>
    <property type="match status" value="1"/>
</dbReference>
<dbReference type="InterPro" id="IPR001236">
    <property type="entry name" value="Lactate/malate_DH_N"/>
</dbReference>
<protein>
    <recommendedName>
        <fullName evidence="2 7">Malate dehydrogenase</fullName>
        <ecNumber evidence="2 7">1.1.1.37</ecNumber>
    </recommendedName>
</protein>
<dbReference type="NCBIfam" id="NF003916">
    <property type="entry name" value="PRK05442.1"/>
    <property type="match status" value="1"/>
</dbReference>
<keyword evidence="7" id="KW-0816">Tricarboxylic acid cycle</keyword>
<evidence type="ECO:0000256" key="4">
    <source>
        <dbReference type="ARBA" id="ARBA00023027"/>
    </source>
</evidence>
<dbReference type="GO" id="GO:0006107">
    <property type="term" value="P:oxaloacetate metabolic process"/>
    <property type="evidence" value="ECO:0000318"/>
    <property type="project" value="GO_Central"/>
</dbReference>
<feature type="binding site" evidence="5">
    <location>
        <begin position="11"/>
        <end position="17"/>
    </location>
    <ligand>
        <name>NAD(+)</name>
        <dbReference type="ChEBI" id="CHEBI:57540"/>
    </ligand>
</feature>
<sequence length="332" mass="36404">MTQPLHVLVTGAAGQIGYVLAFRIANGDLFGERDVVLHLLEISPAMKALEAVVMELHDCTFPHLLHVIGTSDLEEAFRDVDVAFLVGSFPKKPSTKLVDYFQRNASIYSEHGRALSDFAKPTVKVLVIGMPTNTNALVAMTAAVNLSPKNFCAMTRLDHNRAVYSIAQKLGVHHSKVYKVVIWGNRSSSQIPDVSNAEYQDETGRHHILEKVSEEYVNTEFSSDLAQRGNKVTMMRGASSAASAATAAIQCMRDWLYGTPADNFVSMSVPVPESSPYGVKPGIFFSFPCTVDKEGNIHVVEGLPVDEATAKKIKQQEEEILNELKILATPEE</sequence>
<reference evidence="10" key="1">
    <citation type="submission" date="2006-10" db="EMBL/GenBank/DDBJ databases">
        <authorList>
            <person name="Amadeo P."/>
            <person name="Zhao Q."/>
            <person name="Wortman J."/>
            <person name="Fraser-Liggett C."/>
            <person name="Carlton J."/>
        </authorList>
    </citation>
    <scope>NUCLEOTIDE SEQUENCE</scope>
    <source>
        <strain evidence="10">G3</strain>
    </source>
</reference>
<feature type="domain" description="Lactate/malate dehydrogenase C-terminal" evidence="9">
    <location>
        <begin position="155"/>
        <end position="325"/>
    </location>
</feature>
<dbReference type="Proteomes" id="UP000001542">
    <property type="component" value="Unassembled WGS sequence"/>
</dbReference>
<dbReference type="AlphaFoldDB" id="A2E124"/>
<dbReference type="VEuPathDB" id="TrichDB:TVAGG3_0330630"/>
<evidence type="ECO:0000256" key="2">
    <source>
        <dbReference type="ARBA" id="ARBA00012995"/>
    </source>
</evidence>
<accession>A2E124</accession>
<dbReference type="InterPro" id="IPR001557">
    <property type="entry name" value="L-lactate/malate_DH"/>
</dbReference>
<feature type="binding site" evidence="5">
    <location>
        <position position="104"/>
    </location>
    <ligand>
        <name>NAD(+)</name>
        <dbReference type="ChEBI" id="CHEBI:57540"/>
    </ligand>
</feature>
<dbReference type="SUPFAM" id="SSF56327">
    <property type="entry name" value="LDH C-terminal domain-like"/>
    <property type="match status" value="1"/>
</dbReference>
<dbReference type="InterPro" id="IPR036291">
    <property type="entry name" value="NAD(P)-bd_dom_sf"/>
</dbReference>